<dbReference type="HOGENOM" id="CLU_3008273_0_0_4"/>
<dbReference type="Proteomes" id="UP000003009">
    <property type="component" value="Unassembled WGS sequence"/>
</dbReference>
<reference evidence="1" key="1">
    <citation type="submission" date="2009-04" db="EMBL/GenBank/DDBJ databases">
        <authorList>
            <person name="Weinstock G."/>
            <person name="Sodergren E."/>
            <person name="Clifton S."/>
            <person name="Fulton L."/>
            <person name="Fulton B."/>
            <person name="Courtney L."/>
            <person name="Fronick C."/>
            <person name="Harrison M."/>
            <person name="Strong C."/>
            <person name="Farmer C."/>
            <person name="Delahaunty K."/>
            <person name="Markovic C."/>
            <person name="Hall O."/>
            <person name="Minx P."/>
            <person name="Tomlinson C."/>
            <person name="Mitreva M."/>
            <person name="Nelson J."/>
            <person name="Hou S."/>
            <person name="Wollam A."/>
            <person name="Pepin K.H."/>
            <person name="Johnson M."/>
            <person name="Bhonagiri V."/>
            <person name="Nash W.E."/>
            <person name="Warren W."/>
            <person name="Chinwalla A."/>
            <person name="Mardis E.R."/>
            <person name="Wilson R.K."/>
        </authorList>
    </citation>
    <scope>NUCLEOTIDE SEQUENCE [LARGE SCALE GENOMIC DNA]</scope>
    <source>
        <strain evidence="1">ATCC 51147</strain>
    </source>
</reference>
<dbReference type="AlphaFoldDB" id="C4GMD0"/>
<sequence>MFLQLFLNIKQDSRLRGNDGISYFSGCLRLLRVCLLVQIYFRQPENAISCFQAASL</sequence>
<dbReference type="EMBL" id="ACJW02000007">
    <property type="protein sequence ID" value="EEP66888.1"/>
    <property type="molecule type" value="Genomic_DNA"/>
</dbReference>
<name>C4GMD0_9NEIS</name>
<evidence type="ECO:0000313" key="2">
    <source>
        <dbReference type="Proteomes" id="UP000003009"/>
    </source>
</evidence>
<proteinExistence type="predicted"/>
<keyword evidence="2" id="KW-1185">Reference proteome</keyword>
<comment type="caution">
    <text evidence="1">The sequence shown here is derived from an EMBL/GenBank/DDBJ whole genome shotgun (WGS) entry which is preliminary data.</text>
</comment>
<accession>C4GMD0</accession>
<gene>
    <name evidence="1" type="ORF">GCWU000324_02863</name>
</gene>
<evidence type="ECO:0000313" key="1">
    <source>
        <dbReference type="EMBL" id="EEP66888.1"/>
    </source>
</evidence>
<organism evidence="1 2">
    <name type="scientific">Kingella oralis ATCC 51147</name>
    <dbReference type="NCBI Taxonomy" id="629741"/>
    <lineage>
        <taxon>Bacteria</taxon>
        <taxon>Pseudomonadati</taxon>
        <taxon>Pseudomonadota</taxon>
        <taxon>Betaproteobacteria</taxon>
        <taxon>Neisseriales</taxon>
        <taxon>Neisseriaceae</taxon>
        <taxon>Kingella</taxon>
    </lineage>
</organism>
<protein>
    <submittedName>
        <fullName evidence="1">Uncharacterized protein</fullName>
    </submittedName>
</protein>